<sequence length="264" mass="28538">MNPVDLRTHIPHPARIYDYLLGGKDNFQADRDAANRIVEDWPTLPVSMRANRDFMSRVAHYMAADLGMRQFLDVGTGLPTPPNLHEIVQDVTPDARVVYADNDPIVLVHARALLTGTPAGRTAYIDADLRDPGKILGSAELTDTLDLTQPVAVSLLAILHYVLDDQEAQRIINTLLEPLAPGSVLALSTATTDTAPETSQGVAVANAQGITSKARTRAEVEALFTGLALVDPGVALVHRWRPNPQAGTLDDTQVQMYGGVAIKR</sequence>
<organism evidence="1 2">
    <name type="scientific">Rugosimonospora africana</name>
    <dbReference type="NCBI Taxonomy" id="556532"/>
    <lineage>
        <taxon>Bacteria</taxon>
        <taxon>Bacillati</taxon>
        <taxon>Actinomycetota</taxon>
        <taxon>Actinomycetes</taxon>
        <taxon>Micromonosporales</taxon>
        <taxon>Micromonosporaceae</taxon>
        <taxon>Rugosimonospora</taxon>
    </lineage>
</organism>
<evidence type="ECO:0008006" key="3">
    <source>
        <dbReference type="Google" id="ProtNLM"/>
    </source>
</evidence>
<dbReference type="InterPro" id="IPR029063">
    <property type="entry name" value="SAM-dependent_MTases_sf"/>
</dbReference>
<gene>
    <name evidence="1" type="ORF">Raf01_90070</name>
</gene>
<dbReference type="Proteomes" id="UP000642748">
    <property type="component" value="Unassembled WGS sequence"/>
</dbReference>
<name>A0A8J3R0N5_9ACTN</name>
<protein>
    <recommendedName>
        <fullName evidence="3">S-adenosyl methyltransferase</fullName>
    </recommendedName>
</protein>
<accession>A0A8J3R0N5</accession>
<proteinExistence type="predicted"/>
<dbReference type="Pfam" id="PF04672">
    <property type="entry name" value="Methyltransf_19"/>
    <property type="match status" value="1"/>
</dbReference>
<evidence type="ECO:0000313" key="2">
    <source>
        <dbReference type="Proteomes" id="UP000642748"/>
    </source>
</evidence>
<dbReference type="AlphaFoldDB" id="A0A8J3R0N5"/>
<dbReference type="Gene3D" id="3.40.50.150">
    <property type="entry name" value="Vaccinia Virus protein VP39"/>
    <property type="match status" value="1"/>
</dbReference>
<keyword evidence="2" id="KW-1185">Reference proteome</keyword>
<dbReference type="RefSeq" id="WP_239134472.1">
    <property type="nucleotide sequence ID" value="NZ_BONZ01000106.1"/>
</dbReference>
<dbReference type="PIRSF" id="PIRSF017393">
    <property type="entry name" value="MTase_SAV2177"/>
    <property type="match status" value="1"/>
</dbReference>
<dbReference type="InterPro" id="IPR006764">
    <property type="entry name" value="SAM_dep_MeTrfase_SAV2177_type"/>
</dbReference>
<reference evidence="1" key="1">
    <citation type="submission" date="2021-01" db="EMBL/GenBank/DDBJ databases">
        <title>Whole genome shotgun sequence of Rugosimonospora africana NBRC 104875.</title>
        <authorList>
            <person name="Komaki H."/>
            <person name="Tamura T."/>
        </authorList>
    </citation>
    <scope>NUCLEOTIDE SEQUENCE</scope>
    <source>
        <strain evidence="1">NBRC 104875</strain>
    </source>
</reference>
<dbReference type="EMBL" id="BONZ01000106">
    <property type="protein sequence ID" value="GIH20835.1"/>
    <property type="molecule type" value="Genomic_DNA"/>
</dbReference>
<evidence type="ECO:0000313" key="1">
    <source>
        <dbReference type="EMBL" id="GIH20835.1"/>
    </source>
</evidence>
<comment type="caution">
    <text evidence="1">The sequence shown here is derived from an EMBL/GenBank/DDBJ whole genome shotgun (WGS) entry which is preliminary data.</text>
</comment>
<dbReference type="SUPFAM" id="SSF53335">
    <property type="entry name" value="S-adenosyl-L-methionine-dependent methyltransferases"/>
    <property type="match status" value="1"/>
</dbReference>